<dbReference type="AlphaFoldDB" id="A0A7M2WYR5"/>
<dbReference type="InterPro" id="IPR011990">
    <property type="entry name" value="TPR-like_helical_dom_sf"/>
</dbReference>
<evidence type="ECO:0000313" key="2">
    <source>
        <dbReference type="EMBL" id="QOV90667.1"/>
    </source>
</evidence>
<sequence>MFVFVTGCATQSDQVGRMAFTSYTRGDYAGAAKMLEPLAVKTDENFVLNNVRLGSAALAEYNLDRAESAFLAAYEVLNSVGVNDGGRTLGAVLVDEKLRIWRGEPFERAMANFYLGLIYYMRGDYGNARGAFENSLFKLRDYGEGKDADDKYREIESNFALGYLMLGKSWQRLGDDAKAKQNFDRAVSLRGYLASVAELERNRRSNVLLVVDFGYGPRKVTDFDGAIVGFAPTPADGGPIPPPMVFVDGRRLDVSSFDGPPVDTLALAADRRWQSIDTIRTVKSAVGTGLIGVGAYETMRSNNRNNQAAGLAMIGAGLLLKATSQADIRQWEMLPRTTFVLPIELPPGRHDVTVQFPVPGLSQTWQGIEAPAKGEATYFIRMQRYQTQPRQWPPAPPETAPPPVAAK</sequence>
<dbReference type="SUPFAM" id="SSF48452">
    <property type="entry name" value="TPR-like"/>
    <property type="match status" value="1"/>
</dbReference>
<dbReference type="SMART" id="SM00028">
    <property type="entry name" value="TPR"/>
    <property type="match status" value="2"/>
</dbReference>
<keyword evidence="3" id="KW-1185">Reference proteome</keyword>
<reference evidence="2 3" key="1">
    <citation type="submission" date="2020-10" db="EMBL/GenBank/DDBJ databases">
        <title>Wide distribution of Phycisphaera-like planctomycetes from WD2101 soil group in peatlands and genome analysis of the first cultivated representative.</title>
        <authorList>
            <person name="Dedysh S.N."/>
            <person name="Beletsky A.V."/>
            <person name="Ivanova A."/>
            <person name="Kulichevskaya I.S."/>
            <person name="Suzina N.E."/>
            <person name="Philippov D.A."/>
            <person name="Rakitin A.L."/>
            <person name="Mardanov A.V."/>
            <person name="Ravin N.V."/>
        </authorList>
    </citation>
    <scope>NUCLEOTIDE SEQUENCE [LARGE SCALE GENOMIC DNA]</scope>
    <source>
        <strain evidence="2 3">M1803</strain>
    </source>
</reference>
<name>A0A7M2WYR5_9BACT</name>
<proteinExistence type="predicted"/>
<evidence type="ECO:0000256" key="1">
    <source>
        <dbReference type="SAM" id="MobiDB-lite"/>
    </source>
</evidence>
<dbReference type="RefSeq" id="WP_206293765.1">
    <property type="nucleotide sequence ID" value="NZ_CP063458.1"/>
</dbReference>
<dbReference type="Proteomes" id="UP000593765">
    <property type="component" value="Chromosome"/>
</dbReference>
<accession>A0A7M2WYR5</accession>
<feature type="region of interest" description="Disordered" evidence="1">
    <location>
        <begin position="387"/>
        <end position="407"/>
    </location>
</feature>
<evidence type="ECO:0008006" key="4">
    <source>
        <dbReference type="Google" id="ProtNLM"/>
    </source>
</evidence>
<protein>
    <recommendedName>
        <fullName evidence="4">Tetratricopeptide repeat protein</fullName>
    </recommendedName>
</protein>
<organism evidence="2 3">
    <name type="scientific">Humisphaera borealis</name>
    <dbReference type="NCBI Taxonomy" id="2807512"/>
    <lineage>
        <taxon>Bacteria</taxon>
        <taxon>Pseudomonadati</taxon>
        <taxon>Planctomycetota</taxon>
        <taxon>Phycisphaerae</taxon>
        <taxon>Tepidisphaerales</taxon>
        <taxon>Tepidisphaeraceae</taxon>
        <taxon>Humisphaera</taxon>
    </lineage>
</organism>
<dbReference type="EMBL" id="CP063458">
    <property type="protein sequence ID" value="QOV90667.1"/>
    <property type="molecule type" value="Genomic_DNA"/>
</dbReference>
<gene>
    <name evidence="2" type="ORF">IPV69_04715</name>
</gene>
<feature type="compositionally biased region" description="Pro residues" evidence="1">
    <location>
        <begin position="391"/>
        <end position="407"/>
    </location>
</feature>
<dbReference type="Gene3D" id="1.25.40.10">
    <property type="entry name" value="Tetratricopeptide repeat domain"/>
    <property type="match status" value="1"/>
</dbReference>
<dbReference type="KEGG" id="hbs:IPV69_04715"/>
<evidence type="ECO:0000313" key="3">
    <source>
        <dbReference type="Proteomes" id="UP000593765"/>
    </source>
</evidence>
<dbReference type="InterPro" id="IPR019734">
    <property type="entry name" value="TPR_rpt"/>
</dbReference>